<keyword evidence="8" id="KW-0325">Glycoprotein</keyword>
<dbReference type="Proteomes" id="UP000027135">
    <property type="component" value="Unassembled WGS sequence"/>
</dbReference>
<dbReference type="AlphaFoldDB" id="A0A067QPU9"/>
<reference evidence="13 14" key="1">
    <citation type="journal article" date="2014" name="Nat. Commun.">
        <title>Molecular traces of alternative social organization in a termite genome.</title>
        <authorList>
            <person name="Terrapon N."/>
            <person name="Li C."/>
            <person name="Robertson H.M."/>
            <person name="Ji L."/>
            <person name="Meng X."/>
            <person name="Booth W."/>
            <person name="Chen Z."/>
            <person name="Childers C.P."/>
            <person name="Glastad K.M."/>
            <person name="Gokhale K."/>
            <person name="Gowin J."/>
            <person name="Gronenberg W."/>
            <person name="Hermansen R.A."/>
            <person name="Hu H."/>
            <person name="Hunt B.G."/>
            <person name="Huylmans A.K."/>
            <person name="Khalil S.M."/>
            <person name="Mitchell R.D."/>
            <person name="Munoz-Torres M.C."/>
            <person name="Mustard J.A."/>
            <person name="Pan H."/>
            <person name="Reese J.T."/>
            <person name="Scharf M.E."/>
            <person name="Sun F."/>
            <person name="Vogel H."/>
            <person name="Xiao J."/>
            <person name="Yang W."/>
            <person name="Yang Z."/>
            <person name="Yang Z."/>
            <person name="Zhou J."/>
            <person name="Zhu J."/>
            <person name="Brent C.S."/>
            <person name="Elsik C.G."/>
            <person name="Goodisman M.A."/>
            <person name="Liberles D.A."/>
            <person name="Roe R.M."/>
            <person name="Vargo E.L."/>
            <person name="Vilcinskas A."/>
            <person name="Wang J."/>
            <person name="Bornberg-Bauer E."/>
            <person name="Korb J."/>
            <person name="Zhang G."/>
            <person name="Liebig J."/>
        </authorList>
    </citation>
    <scope>NUCLEOTIDE SEQUENCE [LARGE SCALE GENOMIC DNA]</scope>
    <source>
        <tissue evidence="13">Whole organism</tissue>
    </source>
</reference>
<dbReference type="Gene3D" id="1.10.287.70">
    <property type="match status" value="1"/>
</dbReference>
<evidence type="ECO:0000256" key="1">
    <source>
        <dbReference type="ARBA" id="ARBA00004651"/>
    </source>
</evidence>
<feature type="transmembrane region" description="Helical" evidence="9">
    <location>
        <begin position="390"/>
        <end position="414"/>
    </location>
</feature>
<dbReference type="InParanoid" id="A0A067QPU9"/>
<dbReference type="Pfam" id="PF00060">
    <property type="entry name" value="Lig_chan"/>
    <property type="match status" value="1"/>
</dbReference>
<dbReference type="GO" id="GO:0015276">
    <property type="term" value="F:ligand-gated monoatomic ion channel activity"/>
    <property type="evidence" value="ECO:0007669"/>
    <property type="project" value="InterPro"/>
</dbReference>
<dbReference type="InterPro" id="IPR001320">
    <property type="entry name" value="Iontro_rcpt_C"/>
</dbReference>
<evidence type="ECO:0000256" key="9">
    <source>
        <dbReference type="SAM" id="Phobius"/>
    </source>
</evidence>
<evidence type="ECO:0000256" key="4">
    <source>
        <dbReference type="ARBA" id="ARBA00022692"/>
    </source>
</evidence>
<keyword evidence="7" id="KW-0675">Receptor</keyword>
<evidence type="ECO:0000313" key="14">
    <source>
        <dbReference type="Proteomes" id="UP000027135"/>
    </source>
</evidence>
<keyword evidence="10" id="KW-0732">Signal</keyword>
<dbReference type="GO" id="GO:0005886">
    <property type="term" value="C:plasma membrane"/>
    <property type="evidence" value="ECO:0007669"/>
    <property type="project" value="UniProtKB-SubCell"/>
</dbReference>
<dbReference type="PANTHER" id="PTHR42643:SF33">
    <property type="entry name" value="GLUTAMATE RECEPTOR 2-LIKE PROTEIN"/>
    <property type="match status" value="1"/>
</dbReference>
<protein>
    <submittedName>
        <fullName evidence="13">Uncharacterized protein</fullName>
    </submittedName>
</protein>
<dbReference type="SUPFAM" id="SSF53850">
    <property type="entry name" value="Periplasmic binding protein-like II"/>
    <property type="match status" value="1"/>
</dbReference>
<dbReference type="EMBL" id="KK853689">
    <property type="protein sequence ID" value="KDQ97267.1"/>
    <property type="molecule type" value="Genomic_DNA"/>
</dbReference>
<evidence type="ECO:0000256" key="5">
    <source>
        <dbReference type="ARBA" id="ARBA00022989"/>
    </source>
</evidence>
<evidence type="ECO:0000256" key="3">
    <source>
        <dbReference type="ARBA" id="ARBA00022475"/>
    </source>
</evidence>
<keyword evidence="6 9" id="KW-0472">Membrane</keyword>
<dbReference type="eggNOG" id="KOG1052">
    <property type="taxonomic scope" value="Eukaryota"/>
</dbReference>
<feature type="domain" description="Ionotropic receptor 75a N-terminal" evidence="12">
    <location>
        <begin position="29"/>
        <end position="188"/>
    </location>
</feature>
<organism evidence="13 14">
    <name type="scientific">Zootermopsis nevadensis</name>
    <name type="common">Dampwood termite</name>
    <dbReference type="NCBI Taxonomy" id="136037"/>
    <lineage>
        <taxon>Eukaryota</taxon>
        <taxon>Metazoa</taxon>
        <taxon>Ecdysozoa</taxon>
        <taxon>Arthropoda</taxon>
        <taxon>Hexapoda</taxon>
        <taxon>Insecta</taxon>
        <taxon>Pterygota</taxon>
        <taxon>Neoptera</taxon>
        <taxon>Polyneoptera</taxon>
        <taxon>Dictyoptera</taxon>
        <taxon>Blattodea</taxon>
        <taxon>Blattoidea</taxon>
        <taxon>Termitoidae</taxon>
        <taxon>Termopsidae</taxon>
        <taxon>Zootermopsis</taxon>
    </lineage>
</organism>
<accession>A0A067QPU9</accession>
<sequence>MKLLSLIVCLLLVFNLNRAHSLAINDGSITLVTSFMTQNHVASAVVYTCLKKADSLQLITVCSTRGLRTQIHMPDSESDMPLLLSTSYYPVAVIVDLECEGSGQLLQMACSQHMFSRLHYWLLVSGEELSSASVLEQLYLPLDSHVTVARVASRYNQTALWDIYHVGVGQSLTVTTTRYWTPGLELPAAPPRTDYGGITIPTVTVLVQGTWENFLDFQYRHINTESKVQYILMGHIATMLNFRMKECLTNTWGYPINGSECFNGAVGLLQCGGCEIGATGLLFKKERLSVIDYAGETITFRGAFMFLKPSLSEVSVIYELPFDTSVWITYSVSVAILTLVLMFTRRVYQHVNPSASSDSQIGWGDSIMDSLAVVCQQDALHNPRNLSSRIVFFFMLILTVFLITSYSATIVSLLQTSSNAINTMQDLMKSPLKLSMIDIFVNETTDPEVAKVFKEKLYTQPFKEAFTTEDVGMEKIRRGLYAYHGLSGAYKIISDTYEDHEKCRFKEVVMFTSLHLCLTARKGSPYIPHVKERTCWLREIGLIDREDKRWFYHKPKCETAGQNFVSVGIQEFYPVLVVLAYGIVGSVGALIIEILFFKRQQINCALDFTNNVTVMHKDGN</sequence>
<dbReference type="InterPro" id="IPR052192">
    <property type="entry name" value="Insect_Ionotropic_Sensory_Rcpt"/>
</dbReference>
<evidence type="ECO:0000313" key="13">
    <source>
        <dbReference type="EMBL" id="KDQ97267.1"/>
    </source>
</evidence>
<dbReference type="STRING" id="136037.A0A067QPU9"/>
<dbReference type="InterPro" id="IPR057074">
    <property type="entry name" value="IR75A_N"/>
</dbReference>
<dbReference type="OrthoDB" id="9997229at2759"/>
<evidence type="ECO:0000259" key="11">
    <source>
        <dbReference type="Pfam" id="PF00060"/>
    </source>
</evidence>
<evidence type="ECO:0000256" key="8">
    <source>
        <dbReference type="ARBA" id="ARBA00023180"/>
    </source>
</evidence>
<feature type="domain" description="Ionotropic glutamate receptor C-terminal" evidence="11">
    <location>
        <begin position="324"/>
        <end position="583"/>
    </location>
</feature>
<feature type="signal peptide" evidence="10">
    <location>
        <begin position="1"/>
        <end position="19"/>
    </location>
</feature>
<name>A0A067QPU9_ZOONE</name>
<gene>
    <name evidence="13" type="ORF">L798_05590</name>
</gene>
<keyword evidence="4 9" id="KW-0812">Transmembrane</keyword>
<evidence type="ECO:0000256" key="6">
    <source>
        <dbReference type="ARBA" id="ARBA00023136"/>
    </source>
</evidence>
<comment type="similarity">
    <text evidence="2">Belongs to the glutamate-gated ion channel (TC 1.A.10.1) family.</text>
</comment>
<evidence type="ECO:0000256" key="10">
    <source>
        <dbReference type="SAM" id="SignalP"/>
    </source>
</evidence>
<evidence type="ECO:0000256" key="7">
    <source>
        <dbReference type="ARBA" id="ARBA00023170"/>
    </source>
</evidence>
<dbReference type="Pfam" id="PF24576">
    <property type="entry name" value="IR75A_N"/>
    <property type="match status" value="1"/>
</dbReference>
<comment type="subcellular location">
    <subcellularLocation>
        <location evidence="1">Cell membrane</location>
        <topology evidence="1">Multi-pass membrane protein</topology>
    </subcellularLocation>
</comment>
<feature type="transmembrane region" description="Helical" evidence="9">
    <location>
        <begin position="327"/>
        <end position="344"/>
    </location>
</feature>
<keyword evidence="14" id="KW-1185">Reference proteome</keyword>
<feature type="transmembrane region" description="Helical" evidence="9">
    <location>
        <begin position="572"/>
        <end position="596"/>
    </location>
</feature>
<dbReference type="PANTHER" id="PTHR42643">
    <property type="entry name" value="IONOTROPIC RECEPTOR 20A-RELATED"/>
    <property type="match status" value="1"/>
</dbReference>
<proteinExistence type="inferred from homology"/>
<keyword evidence="5 9" id="KW-1133">Transmembrane helix</keyword>
<evidence type="ECO:0000256" key="2">
    <source>
        <dbReference type="ARBA" id="ARBA00008685"/>
    </source>
</evidence>
<evidence type="ECO:0000259" key="12">
    <source>
        <dbReference type="Pfam" id="PF24576"/>
    </source>
</evidence>
<dbReference type="GO" id="GO:0050906">
    <property type="term" value="P:detection of stimulus involved in sensory perception"/>
    <property type="evidence" value="ECO:0007669"/>
    <property type="project" value="UniProtKB-ARBA"/>
</dbReference>
<dbReference type="OMA" id="MGHIATM"/>
<feature type="chain" id="PRO_5001644214" evidence="10">
    <location>
        <begin position="20"/>
        <end position="620"/>
    </location>
</feature>
<keyword evidence="3" id="KW-1003">Cell membrane</keyword>